<comment type="caution">
    <text evidence="1">The sequence shown here is derived from an EMBL/GenBank/DDBJ whole genome shotgun (WGS) entry which is preliminary data.</text>
</comment>
<dbReference type="AlphaFoldDB" id="A0A7J7IN76"/>
<protein>
    <submittedName>
        <fullName evidence="1">Uncharacterized protein</fullName>
    </submittedName>
</protein>
<gene>
    <name evidence="1" type="ORF">F1559_004495</name>
</gene>
<dbReference type="Proteomes" id="UP000530660">
    <property type="component" value="Unassembled WGS sequence"/>
</dbReference>
<name>A0A7J7IN76_9RHOD</name>
<dbReference type="EMBL" id="VWRR01000003">
    <property type="protein sequence ID" value="KAF6004582.1"/>
    <property type="molecule type" value="Genomic_DNA"/>
</dbReference>
<keyword evidence="2" id="KW-1185">Reference proteome</keyword>
<organism evidence="1 2">
    <name type="scientific">Cyanidiococcus yangmingshanensis</name>
    <dbReference type="NCBI Taxonomy" id="2690220"/>
    <lineage>
        <taxon>Eukaryota</taxon>
        <taxon>Rhodophyta</taxon>
        <taxon>Bangiophyceae</taxon>
        <taxon>Cyanidiales</taxon>
        <taxon>Cyanidiaceae</taxon>
        <taxon>Cyanidiococcus</taxon>
    </lineage>
</organism>
<reference evidence="1 2" key="1">
    <citation type="journal article" date="2020" name="J. Phycol.">
        <title>Comparative genome analysis reveals Cyanidiococcus gen. nov., a new extremophilic red algal genus sister to Cyanidioschyzon (Cyanidioschyzonaceae, Rhodophyta).</title>
        <authorList>
            <person name="Liu S.-L."/>
            <person name="Chiang Y.-R."/>
            <person name="Yoon H.S."/>
            <person name="Fu H.-Y."/>
        </authorList>
    </citation>
    <scope>NUCLEOTIDE SEQUENCE [LARGE SCALE GENOMIC DNA]</scope>
    <source>
        <strain evidence="1 2">THAL066</strain>
    </source>
</reference>
<accession>A0A7J7IN76</accession>
<evidence type="ECO:0000313" key="2">
    <source>
        <dbReference type="Proteomes" id="UP000530660"/>
    </source>
</evidence>
<sequence>MKQLRETVLPSDCRLNAELEDLASIERNNRDGSTTSGKQAASPCALESTWERGLIYAPPEALSCCSVDCLLIRIEQQVIEPCLVGSWNVCSLEPPSDIRAPFPNAMPSFSTQWQVTLALDTVPGRVTHWLRPPDQHGEYECVARMGDERVLSVGEEQRSLLAVLHLHRPVHLLFESASVRLGDPKPIPPVPFRYALLSDAHWKASFSSKRATLHCEGALESEPSKSRLQYVAAVEAVLATKELVMGETQTPPVQHLRAFRSKERTGRVERILDDGQSCLVRDLFGKDMQHPERMFGLRVRLERIMETPLSEHQTKGVERKSPSAITRLGGRIVRTFGQRGKIVVQLDRPLPEASRKLDWLVRLRFRRPVSLGIQVEESAASRHAIYQVADELEDHDS</sequence>
<proteinExistence type="predicted"/>
<evidence type="ECO:0000313" key="1">
    <source>
        <dbReference type="EMBL" id="KAF6004582.1"/>
    </source>
</evidence>